<dbReference type="EMBL" id="LRBV02000008">
    <property type="status" value="NOT_ANNOTATED_CDS"/>
    <property type="molecule type" value="Genomic_DNA"/>
</dbReference>
<evidence type="ECO:0008006" key="3">
    <source>
        <dbReference type="Google" id="ProtNLM"/>
    </source>
</evidence>
<dbReference type="Proteomes" id="UP000594261">
    <property type="component" value="Chromosome 8"/>
</dbReference>
<dbReference type="AlphaFoldDB" id="A0A7N2MEM6"/>
<reference evidence="1" key="2">
    <citation type="submission" date="2021-01" db="UniProtKB">
        <authorList>
            <consortium name="EnsemblPlants"/>
        </authorList>
    </citation>
    <scope>IDENTIFICATION</scope>
</reference>
<protein>
    <recommendedName>
        <fullName evidence="3">FAD synthase</fullName>
    </recommendedName>
</protein>
<dbReference type="Gene3D" id="3.40.50.620">
    <property type="entry name" value="HUPs"/>
    <property type="match status" value="1"/>
</dbReference>
<keyword evidence="2" id="KW-1185">Reference proteome</keyword>
<accession>A0A7N2MEM6</accession>
<evidence type="ECO:0000313" key="2">
    <source>
        <dbReference type="Proteomes" id="UP000594261"/>
    </source>
</evidence>
<dbReference type="SUPFAM" id="SSF52374">
    <property type="entry name" value="Nucleotidylyl transferase"/>
    <property type="match status" value="1"/>
</dbReference>
<dbReference type="InParanoid" id="A0A7N2MEM6"/>
<dbReference type="EnsemblPlants" id="QL08p056966:mrna">
    <property type="protein sequence ID" value="QL08p056966:mrna"/>
    <property type="gene ID" value="QL08p056966"/>
</dbReference>
<dbReference type="InterPro" id="IPR014729">
    <property type="entry name" value="Rossmann-like_a/b/a_fold"/>
</dbReference>
<name>A0A7N2MEM6_QUELO</name>
<organism evidence="1 2">
    <name type="scientific">Quercus lobata</name>
    <name type="common">Valley oak</name>
    <dbReference type="NCBI Taxonomy" id="97700"/>
    <lineage>
        <taxon>Eukaryota</taxon>
        <taxon>Viridiplantae</taxon>
        <taxon>Streptophyta</taxon>
        <taxon>Embryophyta</taxon>
        <taxon>Tracheophyta</taxon>
        <taxon>Spermatophyta</taxon>
        <taxon>Magnoliopsida</taxon>
        <taxon>eudicotyledons</taxon>
        <taxon>Gunneridae</taxon>
        <taxon>Pentapetalae</taxon>
        <taxon>rosids</taxon>
        <taxon>fabids</taxon>
        <taxon>Fagales</taxon>
        <taxon>Fagaceae</taxon>
        <taxon>Quercus</taxon>
    </lineage>
</organism>
<proteinExistence type="predicted"/>
<sequence length="176" mass="19507">MPTAPFAIGNVAVLPRAAVKLRPRGAVFRQLHRRSTSRPLLCSITSELSQQEEDREVPSQGLPPVAGGIVALGKFDALHIGHRELAIQAAKVGPPFLLSFVGIAEVLGWEPRLSLLRYTKLVLYHDRIELKPPTATCIQKRVKKLSYFKLDRVVATTLQTLDSAPDSFKRLVPKLR</sequence>
<reference evidence="1 2" key="1">
    <citation type="journal article" date="2016" name="G3 (Bethesda)">
        <title>First Draft Assembly and Annotation of the Genome of a California Endemic Oak Quercus lobata Nee (Fagaceae).</title>
        <authorList>
            <person name="Sork V.L."/>
            <person name="Fitz-Gibbon S.T."/>
            <person name="Puiu D."/>
            <person name="Crepeau M."/>
            <person name="Gugger P.F."/>
            <person name="Sherman R."/>
            <person name="Stevens K."/>
            <person name="Langley C.H."/>
            <person name="Pellegrini M."/>
            <person name="Salzberg S.L."/>
        </authorList>
    </citation>
    <scope>NUCLEOTIDE SEQUENCE [LARGE SCALE GENOMIC DNA]</scope>
    <source>
        <strain evidence="1 2">cv. SW786</strain>
    </source>
</reference>
<dbReference type="Gramene" id="QL08p056966:mrna">
    <property type="protein sequence ID" value="QL08p056966:mrna"/>
    <property type="gene ID" value="QL08p056966"/>
</dbReference>
<evidence type="ECO:0000313" key="1">
    <source>
        <dbReference type="EnsemblPlants" id="QL08p056966:mrna"/>
    </source>
</evidence>